<dbReference type="GO" id="GO:0016787">
    <property type="term" value="F:hydrolase activity"/>
    <property type="evidence" value="ECO:0007669"/>
    <property type="project" value="UniProtKB-KW"/>
</dbReference>
<protein>
    <submittedName>
        <fullName evidence="6">Sphingomyelinase phosphodiesterase D</fullName>
    </submittedName>
</protein>
<dbReference type="InterPro" id="IPR014710">
    <property type="entry name" value="RmlC-like_jellyroll"/>
</dbReference>
<organism evidence="6 7">
    <name type="scientific">Symbiodinium microadriaticum</name>
    <name type="common">Dinoflagellate</name>
    <name type="synonym">Zooxanthella microadriatica</name>
    <dbReference type="NCBI Taxonomy" id="2951"/>
    <lineage>
        <taxon>Eukaryota</taxon>
        <taxon>Sar</taxon>
        <taxon>Alveolata</taxon>
        <taxon>Dinophyceae</taxon>
        <taxon>Suessiales</taxon>
        <taxon>Symbiodiniaceae</taxon>
        <taxon>Symbiodinium</taxon>
    </lineage>
</organism>
<evidence type="ECO:0000256" key="3">
    <source>
        <dbReference type="SAM" id="MobiDB-lite"/>
    </source>
</evidence>
<feature type="domain" description="JmjC" evidence="5">
    <location>
        <begin position="1625"/>
        <end position="1783"/>
    </location>
</feature>
<comment type="caution">
    <text evidence="6">The sequence shown here is derived from an EMBL/GenBank/DDBJ whole genome shotgun (WGS) entry which is preliminary data.</text>
</comment>
<feature type="chain" id="PRO_5012118812" evidence="4">
    <location>
        <begin position="23"/>
        <end position="1920"/>
    </location>
</feature>
<reference evidence="6 7" key="1">
    <citation type="submission" date="2016-02" db="EMBL/GenBank/DDBJ databases">
        <title>Genome analysis of coral dinoflagellate symbionts highlights evolutionary adaptations to a symbiotic lifestyle.</title>
        <authorList>
            <person name="Aranda M."/>
            <person name="Li Y."/>
            <person name="Liew Y.J."/>
            <person name="Baumgarten S."/>
            <person name="Simakov O."/>
            <person name="Wilson M."/>
            <person name="Piel J."/>
            <person name="Ashoor H."/>
            <person name="Bougouffa S."/>
            <person name="Bajic V.B."/>
            <person name="Ryu T."/>
            <person name="Ravasi T."/>
            <person name="Bayer T."/>
            <person name="Micklem G."/>
            <person name="Kim H."/>
            <person name="Bhak J."/>
            <person name="Lajeunesse T.C."/>
            <person name="Voolstra C.R."/>
        </authorList>
    </citation>
    <scope>NUCLEOTIDE SEQUENCE [LARGE SCALE GENOMIC DNA]</scope>
    <source>
        <strain evidence="6 7">CCMP2467</strain>
    </source>
</reference>
<feature type="region of interest" description="Disordered" evidence="3">
    <location>
        <begin position="900"/>
        <end position="920"/>
    </location>
</feature>
<feature type="compositionally biased region" description="Acidic residues" evidence="3">
    <location>
        <begin position="909"/>
        <end position="918"/>
    </location>
</feature>
<evidence type="ECO:0000256" key="4">
    <source>
        <dbReference type="SAM" id="SignalP"/>
    </source>
</evidence>
<gene>
    <name evidence="6" type="primary">sgmD</name>
    <name evidence="6" type="ORF">AK812_SmicGene42010</name>
</gene>
<keyword evidence="7" id="KW-1185">Reference proteome</keyword>
<keyword evidence="1" id="KW-0378">Hydrolase</keyword>
<dbReference type="OrthoDB" id="348678at2759"/>
<dbReference type="InterPro" id="IPR016024">
    <property type="entry name" value="ARM-type_fold"/>
</dbReference>
<dbReference type="PANTHER" id="PTHR10340">
    <property type="entry name" value="SPHINGOMYELIN PHOSPHODIESTERASE"/>
    <property type="match status" value="1"/>
</dbReference>
<dbReference type="Proteomes" id="UP000186817">
    <property type="component" value="Unassembled WGS sequence"/>
</dbReference>
<dbReference type="PROSITE" id="PS51184">
    <property type="entry name" value="JMJC"/>
    <property type="match status" value="1"/>
</dbReference>
<sequence>MWPCRAECTLLMSFLDLQSVLQLWSAVRRARAGHDLLLNCALQATGEQRWRRIRMWKLWLSGMGDIDIATARELIHQIDDLMRPCRCISRALAQDVQLAVSRLVSARLRWVLRMLLLQNKAFDAELSMAGIFEMTSIARESILETVTLGRLLLLPALLTDEGAGPEIPNLNLWISFLRQCHGLWLDLSRCPRSSIDFFGHGDAVQLNLEVSRGELAALCDFPSRPWRDAFEAGFGSPWNAGRATISLWISAVDVSAHICLPETDGHSGHNLRLNCIVLGSDLEKMSFFSGQKGLIEINSAAASAAKVIMVKDLGTESFERLAMAACESLVRLACVAMEGYSGNTPADPSATASVGSLPAVEAAGSAKSVEFCWRYGDCTSEGVDANLQLLQLDLAMPAGGSDIASFLWLTDAHADPYYTSTDRQCIKKQISQLEHYPFGVTGCDPPPALLHSVFEGAAGWLRTHADASFVLFTGDFVRHGLSRMQGPGANVTDIVRNVSALAKMYFPDLPMVFGTLGNDDSSCDNCENITTSSAVNKWFWNIGRAISDAGCMTNATLQTYKYGGFFDTTVGDLTILSISTVIYSIYHIPASQLEDDPFGQLAWLTEKLIQAVQRGRRVWIIGHIPPGIETFGFTELWWPVYLTKYLDIVQDSTLGAAIAAQVFGHVHKDELRILPNPPPGAGPIILSSSISPIYYNNPSFKIVKYNRSSGQLVNYKLIYSEMTAEGEPLQWKFGYDLLQTYPELQTLGTGMDALTNLTEALATGNDTWKQYAKWYATNYPSDLQHYAAIAADSRADAMWKSQRRKQYLCAMIIQTAAEFRDCLGVSQDVPAPPASRDEVERLMLGKLVGWASLSNLASARVVMELAARNDWEKLLSLFGELVESSLRTGLPLESILVARPATRPATSESDSEESDGGEDFFRDAIGVEDPMLDDDDSDQGLSLQEVVQGFMNINHSHANMGTYQEDTRDIRHLLPWVDMVCAPQVTAQQKKRYLEELSFALRPQELTPQAREMFVRQALHRGVVPEAVRLIESASPTVAAAATNFLGDFAFNSDMGSKEVLKVFDRIADRFQHLFSSSSDRALMLHDDWLLQAAILLCVNIAATCPAGHMKLVRLVQSVCLKILQSKQVGDKLRGNTILLLANLSMTVLSELRELHVANVLLQLVSDGNVSNHGKSVAESVIIFLHGEKQCRQVDILMERDVVSSYCVPIMEHTLKGTEFRGMFPHLLYSAKLFQVLSRCRLYAEKLVEDTRAIPLLLKAVNPRAPPPRVETDYEGRRLVLQALWSLAKYRLWPSPDDVDSQKFLDKGLPVLCEDRHVGIRTAAAGIFAQIFYPSVIRLLAVGRRLEISGLLPPGFWKLRIASQLFPFLAECDAAAAHTRKSVAWDRGRFEILPWPGIDRELALVGDSQLWKACWIDCDTPFTRFLPAFFLEQDNLPSASLLRVEPPKSLPSTQLFTSPNDKWRTHTVLAPRSVVSDVFLGTKCLIVDLSEHDQQHLRQFFNPTSQRPVVLKGFGRRLLDPSTPWTLNSLERLCGQQLVEGVRVARPGSTTFDYADEGKNLCFSDSSAKGQLEPMLFADFVARLRSSNRSPYYLWAVLLAAKADQDDLVRSPLAELLWQEGLGAFRWDELEPLRELGDLGHVKNMQLFCSGAAAVTACHYDQSQNLFLQLDGMKRFVLFPPMVGASSFLPFPISHPRDRCARARLDQGAPSDGPFASSSHYPCTALAHGQGIEAVLEPGDCLFLPQMWWHHVESLAEENVSLSIWFQGGALEQRPLPARLLRPLPGALALELVREWEFYLATEIGYGAELVLFTAWLSCSSGAAAREAGLEPPSKLAARWLRCGTLILQHAVRLLPTALLHFFIGAFNSLRFQGLEGRSGAGNRQGALAEPESSAMAELWGLSSRNCVILLEPMACEDVR</sequence>
<evidence type="ECO:0000313" key="6">
    <source>
        <dbReference type="EMBL" id="OLP77887.1"/>
    </source>
</evidence>
<dbReference type="InterPro" id="IPR003347">
    <property type="entry name" value="JmjC_dom"/>
</dbReference>
<dbReference type="Pfam" id="PF13621">
    <property type="entry name" value="Cupin_8"/>
    <property type="match status" value="1"/>
</dbReference>
<evidence type="ECO:0000256" key="1">
    <source>
        <dbReference type="ARBA" id="ARBA00022801"/>
    </source>
</evidence>
<dbReference type="SUPFAM" id="SSF48371">
    <property type="entry name" value="ARM repeat"/>
    <property type="match status" value="1"/>
</dbReference>
<proteinExistence type="predicted"/>
<keyword evidence="4" id="KW-0732">Signal</keyword>
<keyword evidence="2" id="KW-0325">Glycoprotein</keyword>
<dbReference type="SMART" id="SM00558">
    <property type="entry name" value="JmjC"/>
    <property type="match status" value="1"/>
</dbReference>
<dbReference type="InterPro" id="IPR041667">
    <property type="entry name" value="Cupin_8"/>
</dbReference>
<evidence type="ECO:0000259" key="5">
    <source>
        <dbReference type="PROSITE" id="PS51184"/>
    </source>
</evidence>
<evidence type="ECO:0000313" key="7">
    <source>
        <dbReference type="Proteomes" id="UP000186817"/>
    </source>
</evidence>
<feature type="signal peptide" evidence="4">
    <location>
        <begin position="1"/>
        <end position="22"/>
    </location>
</feature>
<dbReference type="EMBL" id="LSRX01001696">
    <property type="protein sequence ID" value="OLP77887.1"/>
    <property type="molecule type" value="Genomic_DNA"/>
</dbReference>
<dbReference type="SUPFAM" id="SSF51197">
    <property type="entry name" value="Clavaminate synthase-like"/>
    <property type="match status" value="1"/>
</dbReference>
<accession>A0A1Q9C4P4</accession>
<dbReference type="InterPro" id="IPR029052">
    <property type="entry name" value="Metallo-depent_PP-like"/>
</dbReference>
<evidence type="ECO:0000256" key="2">
    <source>
        <dbReference type="ARBA" id="ARBA00023180"/>
    </source>
</evidence>
<name>A0A1Q9C4P4_SYMMI</name>
<dbReference type="InterPro" id="IPR011989">
    <property type="entry name" value="ARM-like"/>
</dbReference>
<dbReference type="PANTHER" id="PTHR10340:SF57">
    <property type="entry name" value="METALLOPHOS DOMAIN-CONTAINING PROTEIN"/>
    <property type="match status" value="1"/>
</dbReference>
<dbReference type="Gene3D" id="2.60.120.10">
    <property type="entry name" value="Jelly Rolls"/>
    <property type="match status" value="1"/>
</dbReference>
<dbReference type="SUPFAM" id="SSF56300">
    <property type="entry name" value="Metallo-dependent phosphatases"/>
    <property type="match status" value="1"/>
</dbReference>
<dbReference type="Gene3D" id="1.25.10.10">
    <property type="entry name" value="Leucine-rich Repeat Variant"/>
    <property type="match status" value="1"/>
</dbReference>